<dbReference type="Proteomes" id="UP001317532">
    <property type="component" value="Chromosome"/>
</dbReference>
<dbReference type="Gene3D" id="2.40.10.170">
    <property type="match status" value="1"/>
</dbReference>
<evidence type="ECO:0000259" key="3">
    <source>
        <dbReference type="Pfam" id="PF20999"/>
    </source>
</evidence>
<dbReference type="Pfam" id="PF20999">
    <property type="entry name" value="DUF4438_C"/>
    <property type="match status" value="1"/>
</dbReference>
<gene>
    <name evidence="4" type="ORF">WPS_09500</name>
</gene>
<dbReference type="EMBL" id="AP025523">
    <property type="protein sequence ID" value="BDE05674.1"/>
    <property type="molecule type" value="Genomic_DNA"/>
</dbReference>
<dbReference type="Pfam" id="PF14505">
    <property type="entry name" value="DUF4438"/>
    <property type="match status" value="1"/>
</dbReference>
<dbReference type="Gene3D" id="4.10.1180.10">
    <property type="entry name" value="tm1086 domain"/>
    <property type="match status" value="1"/>
</dbReference>
<dbReference type="AlphaFoldDB" id="A0AAN1XUF2"/>
<dbReference type="Gene3D" id="2.102.30.10">
    <property type="entry name" value="tm1086 (SG structure) domain"/>
    <property type="match status" value="1"/>
</dbReference>
<feature type="domain" description="DUF4438" evidence="3">
    <location>
        <begin position="209"/>
        <end position="328"/>
    </location>
</feature>
<accession>A0AAN1XUF2</accession>
<evidence type="ECO:0000313" key="5">
    <source>
        <dbReference type="Proteomes" id="UP001317532"/>
    </source>
</evidence>
<evidence type="ECO:0000313" key="4">
    <source>
        <dbReference type="EMBL" id="BDE05674.1"/>
    </source>
</evidence>
<dbReference type="InterPro" id="IPR044910">
    <property type="entry name" value="TM_1086_SG_dom"/>
</dbReference>
<protein>
    <submittedName>
        <fullName evidence="4">DUF4438 domain-containing protein</fullName>
    </submittedName>
</protein>
<dbReference type="KEGG" id="vab:WPS_09500"/>
<dbReference type="InterPro" id="IPR048399">
    <property type="entry name" value="DUF4438_C"/>
</dbReference>
<name>A0AAN1XUF2_UNVUL</name>
<sequence>MQARALARVMGEHVRRLERERFADLHDPASSPPEGTSPHRVGKASLVRTNRSRLVTQMLTGQVAPPSLGSSLYEVGADGVPRILPQVGGIALNVRVGDSAFGFVADHIEPAVSAHHPEERVNRAFCTFACVGNAATVTSGEAKGARGVVTGKHGGVEHVMIDFPLDVLERMEFGDRIRIRAVGVGLAFDDAGDVKIFNCDPDLLEKLVDHDDDALTVAVTTVVPARVMGSGLGRQTVARGDYDIQCFDPDVVAQHGLDKIRLGDIVAIVDADNTFGRTFRNGAVTIGVVSHGASFLAGHGPGVTTLMTSASGSIMTRIDAAANLATILALP</sequence>
<evidence type="ECO:0000256" key="1">
    <source>
        <dbReference type="SAM" id="MobiDB-lite"/>
    </source>
</evidence>
<reference evidence="4 5" key="1">
    <citation type="journal article" date="2022" name="ISME Commun">
        <title>Vulcanimicrobium alpinus gen. nov. sp. nov., the first cultivated representative of the candidate phylum 'Eremiobacterota', is a metabolically versatile aerobic anoxygenic phototroph.</title>
        <authorList>
            <person name="Yabe S."/>
            <person name="Muto K."/>
            <person name="Abe K."/>
            <person name="Yokota A."/>
            <person name="Staudigel H."/>
            <person name="Tebo B.M."/>
        </authorList>
    </citation>
    <scope>NUCLEOTIDE SEQUENCE [LARGE SCALE GENOMIC DNA]</scope>
    <source>
        <strain evidence="4 5">WC8-2</strain>
    </source>
</reference>
<feature type="region of interest" description="Disordered" evidence="1">
    <location>
        <begin position="21"/>
        <end position="44"/>
    </location>
</feature>
<keyword evidence="5" id="KW-1185">Reference proteome</keyword>
<proteinExistence type="predicted"/>
<evidence type="ECO:0000259" key="2">
    <source>
        <dbReference type="Pfam" id="PF14505"/>
    </source>
</evidence>
<feature type="domain" description="DUF4438" evidence="2">
    <location>
        <begin position="73"/>
        <end position="205"/>
    </location>
</feature>
<organism evidence="4 5">
    <name type="scientific">Vulcanimicrobium alpinum</name>
    <dbReference type="NCBI Taxonomy" id="3016050"/>
    <lineage>
        <taxon>Bacteria</taxon>
        <taxon>Bacillati</taxon>
        <taxon>Vulcanimicrobiota</taxon>
        <taxon>Vulcanimicrobiia</taxon>
        <taxon>Vulcanimicrobiales</taxon>
        <taxon>Vulcanimicrobiaceae</taxon>
        <taxon>Vulcanimicrobium</taxon>
    </lineage>
</organism>
<dbReference type="InterPro" id="IPR044909">
    <property type="entry name" value="TM_1086_sf"/>
</dbReference>
<dbReference type="InterPro" id="IPR029433">
    <property type="entry name" value="DUF4438_N"/>
</dbReference>